<evidence type="ECO:0000256" key="7">
    <source>
        <dbReference type="ARBA" id="ARBA00022833"/>
    </source>
</evidence>
<comment type="caution">
    <text evidence="14">The sequence shown here is derived from an EMBL/GenBank/DDBJ whole genome shotgun (WGS) entry which is preliminary data.</text>
</comment>
<feature type="compositionally biased region" description="Basic residues" evidence="12">
    <location>
        <begin position="976"/>
        <end position="987"/>
    </location>
</feature>
<keyword evidence="15" id="KW-1185">Reference proteome</keyword>
<dbReference type="STRING" id="2018661.A0A2A2JVE7"/>
<evidence type="ECO:0000256" key="6">
    <source>
        <dbReference type="ARBA" id="ARBA00022771"/>
    </source>
</evidence>
<feature type="compositionally biased region" description="Basic and acidic residues" evidence="12">
    <location>
        <begin position="96"/>
        <end position="142"/>
    </location>
</feature>
<evidence type="ECO:0000256" key="8">
    <source>
        <dbReference type="ARBA" id="ARBA00022853"/>
    </source>
</evidence>
<feature type="compositionally biased region" description="Low complexity" evidence="12">
    <location>
        <begin position="253"/>
        <end position="264"/>
    </location>
</feature>
<dbReference type="EMBL" id="LIAE01010201">
    <property type="protein sequence ID" value="PAV65610.1"/>
    <property type="molecule type" value="Genomic_DNA"/>
</dbReference>
<evidence type="ECO:0000256" key="11">
    <source>
        <dbReference type="PIRSR" id="PIRSR602717-51"/>
    </source>
</evidence>
<protein>
    <recommendedName>
        <fullName evidence="3">histone acetyltransferase</fullName>
        <ecNumber evidence="3">2.3.1.48</ecNumber>
    </recommendedName>
</protein>
<gene>
    <name evidence="14" type="ORF">WR25_12303</name>
</gene>
<dbReference type="Pfam" id="PF01853">
    <property type="entry name" value="MOZ_SAS"/>
    <property type="match status" value="1"/>
</dbReference>
<dbReference type="GO" id="GO:0040029">
    <property type="term" value="P:epigenetic regulation of gene expression"/>
    <property type="evidence" value="ECO:0007669"/>
    <property type="project" value="UniProtKB-ARBA"/>
</dbReference>
<feature type="compositionally biased region" description="Low complexity" evidence="12">
    <location>
        <begin position="924"/>
        <end position="934"/>
    </location>
</feature>
<feature type="compositionally biased region" description="Basic residues" evidence="12">
    <location>
        <begin position="345"/>
        <end position="354"/>
    </location>
</feature>
<dbReference type="Gene3D" id="3.40.630.30">
    <property type="match status" value="1"/>
</dbReference>
<comment type="subcellular location">
    <subcellularLocation>
        <location evidence="1">Nucleus</location>
    </subcellularLocation>
</comment>
<feature type="compositionally biased region" description="Low complexity" evidence="12">
    <location>
        <begin position="194"/>
        <end position="206"/>
    </location>
</feature>
<feature type="compositionally biased region" description="Basic and acidic residues" evidence="12">
    <location>
        <begin position="49"/>
        <end position="63"/>
    </location>
</feature>
<dbReference type="GO" id="GO:0005634">
    <property type="term" value="C:nucleus"/>
    <property type="evidence" value="ECO:0007669"/>
    <property type="project" value="UniProtKB-SubCell"/>
</dbReference>
<evidence type="ECO:0000256" key="9">
    <source>
        <dbReference type="ARBA" id="ARBA00022990"/>
    </source>
</evidence>
<proteinExistence type="inferred from homology"/>
<dbReference type="Pfam" id="PF17772">
    <property type="entry name" value="zf-MYST"/>
    <property type="match status" value="1"/>
</dbReference>
<dbReference type="PANTHER" id="PTHR10615">
    <property type="entry name" value="HISTONE ACETYLTRANSFERASE"/>
    <property type="match status" value="1"/>
</dbReference>
<dbReference type="InterPro" id="IPR036388">
    <property type="entry name" value="WH-like_DNA-bd_sf"/>
</dbReference>
<keyword evidence="6" id="KW-0863">Zinc-finger</keyword>
<dbReference type="GO" id="GO:0008270">
    <property type="term" value="F:zinc ion binding"/>
    <property type="evidence" value="ECO:0007669"/>
    <property type="project" value="UniProtKB-KW"/>
</dbReference>
<feature type="compositionally biased region" description="Acidic residues" evidence="12">
    <location>
        <begin position="1249"/>
        <end position="1259"/>
    </location>
</feature>
<feature type="compositionally biased region" description="Basic and acidic residues" evidence="12">
    <location>
        <begin position="1141"/>
        <end position="1151"/>
    </location>
</feature>
<feature type="compositionally biased region" description="Polar residues" evidence="12">
    <location>
        <begin position="1335"/>
        <end position="1370"/>
    </location>
</feature>
<evidence type="ECO:0000256" key="4">
    <source>
        <dbReference type="ARBA" id="ARBA00022679"/>
    </source>
</evidence>
<feature type="region of interest" description="Disordered" evidence="12">
    <location>
        <begin position="748"/>
        <end position="1301"/>
    </location>
</feature>
<feature type="compositionally biased region" description="Polar residues" evidence="12">
    <location>
        <begin position="306"/>
        <end position="327"/>
    </location>
</feature>
<feature type="compositionally biased region" description="Polar residues" evidence="12">
    <location>
        <begin position="1316"/>
        <end position="1325"/>
    </location>
</feature>
<dbReference type="FunFam" id="3.40.630.30:FF:000001">
    <property type="entry name" value="Histone acetyltransferase"/>
    <property type="match status" value="1"/>
</dbReference>
<feature type="active site" description="Proton donor/acceptor" evidence="11">
    <location>
        <position position="633"/>
    </location>
</feature>
<dbReference type="GO" id="GO:0006357">
    <property type="term" value="P:regulation of transcription by RNA polymerase II"/>
    <property type="evidence" value="ECO:0007669"/>
    <property type="project" value="TreeGrafter"/>
</dbReference>
<evidence type="ECO:0000256" key="12">
    <source>
        <dbReference type="SAM" id="MobiDB-lite"/>
    </source>
</evidence>
<feature type="compositionally biased region" description="Polar residues" evidence="12">
    <location>
        <begin position="64"/>
        <end position="74"/>
    </location>
</feature>
<keyword evidence="5" id="KW-0479">Metal-binding</keyword>
<evidence type="ECO:0000256" key="2">
    <source>
        <dbReference type="ARBA" id="ARBA00010107"/>
    </source>
</evidence>
<evidence type="ECO:0000313" key="15">
    <source>
        <dbReference type="Proteomes" id="UP000218231"/>
    </source>
</evidence>
<feature type="compositionally biased region" description="Acidic residues" evidence="12">
    <location>
        <begin position="276"/>
        <end position="285"/>
    </location>
</feature>
<dbReference type="GO" id="GO:0003682">
    <property type="term" value="F:chromatin binding"/>
    <property type="evidence" value="ECO:0007669"/>
    <property type="project" value="TreeGrafter"/>
</dbReference>
<feature type="compositionally biased region" description="Polar residues" evidence="12">
    <location>
        <begin position="162"/>
        <end position="180"/>
    </location>
</feature>
<feature type="region of interest" description="Disordered" evidence="12">
    <location>
        <begin position="1"/>
        <end position="413"/>
    </location>
</feature>
<keyword evidence="4" id="KW-0808">Transferase</keyword>
<evidence type="ECO:0000256" key="3">
    <source>
        <dbReference type="ARBA" id="ARBA00013184"/>
    </source>
</evidence>
<dbReference type="EC" id="2.3.1.48" evidence="3"/>
<feature type="compositionally biased region" description="Acidic residues" evidence="12">
    <location>
        <begin position="843"/>
        <end position="853"/>
    </location>
</feature>
<dbReference type="InterPro" id="IPR040706">
    <property type="entry name" value="Zf-MYST"/>
</dbReference>
<feature type="compositionally biased region" description="Basic and acidic residues" evidence="12">
    <location>
        <begin position="796"/>
        <end position="805"/>
    </location>
</feature>
<name>A0A2A2JVE7_9BILA</name>
<feature type="compositionally biased region" description="Polar residues" evidence="12">
    <location>
        <begin position="1032"/>
        <end position="1061"/>
    </location>
</feature>
<evidence type="ECO:0000256" key="1">
    <source>
        <dbReference type="ARBA" id="ARBA00004123"/>
    </source>
</evidence>
<dbReference type="SUPFAM" id="SSF55729">
    <property type="entry name" value="Acyl-CoA N-acyltransferases (Nat)"/>
    <property type="match status" value="1"/>
</dbReference>
<feature type="domain" description="MYST-type HAT" evidence="13">
    <location>
        <begin position="457"/>
        <end position="735"/>
    </location>
</feature>
<comment type="similarity">
    <text evidence="2">Belongs to the MYST (SAS/MOZ) family.</text>
</comment>
<dbReference type="Gene3D" id="3.30.60.60">
    <property type="entry name" value="N-acetyl transferase-like"/>
    <property type="match status" value="1"/>
</dbReference>
<dbReference type="InterPro" id="IPR002717">
    <property type="entry name" value="HAT_MYST-type"/>
</dbReference>
<feature type="compositionally biased region" description="Polar residues" evidence="12">
    <location>
        <begin position="1123"/>
        <end position="1136"/>
    </location>
</feature>
<dbReference type="PROSITE" id="PS51726">
    <property type="entry name" value="MYST_HAT"/>
    <property type="match status" value="1"/>
</dbReference>
<dbReference type="InterPro" id="IPR016181">
    <property type="entry name" value="Acyl_CoA_acyltransferase"/>
</dbReference>
<feature type="compositionally biased region" description="Gly residues" evidence="12">
    <location>
        <begin position="954"/>
        <end position="963"/>
    </location>
</feature>
<sequence length="1655" mass="180987">MGRKPVAVQPEQMGKAKAGGTGGSRRDEDESAPGPSGSGNQLTGQPSPGERRSRETDELKHLQDSLSGFFTPTTGRRIRLPPRKFEEVQASSDSELNTKEEPSEPSSLERSKPKQMKRSGEKQDEGEPVQERDKDGEREREQSRRRRESRIPRSQIGDRKLSSTSSANSPGQQPSTSKYSALSVDVDLDPNKASEPSAGTSASDSSSPKKYEKEKLVDSLSPYFSASSEKRRTVQKGEFAQLSGRRHKEKDSTVTTDTDASVTSKRAAADYASTFDGDDTNLDEEMVTRSINNDAVQLKPVVGRRGTQNSASAALFTTTQSDSNQASPQPKRTRTPKTPHTPQSPKKKSHKAMHKGRESSSEASVPPKSSKSVISTDKKKLKKYARSSSPGSYTSESRVKEEMDDEENEEDSVEMETIGGIRLTEEAQNIFNQVYRQTQEELDAVMAVAASETEGEEPPHWPQFINFGKYRIKTWYSAPYPQEYAHVPNMYICEFCLKYMKSSDILKNHQKKCDCRFPPGNEIYRDKDLSVFEVDGNLERIYCQNLCLLAKLFIDHKTLYYDVEPFLFYVATKLEYDGFHFVGYFSKEKYSAQKFNLSCIVTLPCFQGQGYGRFLIDFSYLLSRQEKLPGTPERPLSDLGRVAYSSYWKSALFEYFHEHLRKDGSVQVSMTDIANATGITFFDVCETLDALGWFVKNERGTTLDINWWMVEAHWKKTKADKRRVWLSERALKWTPTVYTPSKDFAARSPLLSTPKRSPVASGSTPTGVSLAAVGSTIKKGLGPGSRGGRKGASVNLKDKFEKDLPSTEDSAGSDNDEAKTKQNKKSSCRDRFFPGRAGRRDDSPDEDDQDEDGPSGGGKPQQKSTAKKRGRPPVSTSGGGGSSGNYRRKAPAPRTANAGPGPGTGTSATDRSAGRKTAFEHPFSSSSESSSEISSDSDELDSTYNLGSYHGNAYGSGNGGGPGRKPQKGKPLPNQQRKKRIPMKKPPGKSPGKVFPPNFGTRTRGKEQNSNSSKQQSSKSKEVQILKGNARCESSSTIPAIDSSTEAGTSGLVSGTATTSGRCHDIEGEDDIVASIPSGPVDRGPPPSSRVSRSSSRLERPLSRESSASGEGYFTDHHHSGACSDSSSQYDGSRGNTPRPIGDRVPDHEEAVNMGGDPDEDGPNRCDQEDNEPPPNLQMETYANVPVRERGRRRLSAENSSSDEAPPNLQAAFDPNEILDENDPRFSRVDGNSTDDEAPPQLSPVGIEGDIEPVYEDPEPPANVLDHRPSAPAKLYPVEQEEQPQHQDEVVQQTGMQERQQMQEVQQQQVQQSCGSMSSFPQVGSHSMECMPSSVMHSTTPQQQYPGSLKQTTPGSVPSCQMQQSQTPDQQIAFMSPQMQQQGAMCPNKQPNSVSSVHSQHNNSHEMIAGPLSQQGATFHSDPSTPLRSHHGASFGSPPQPIQASTSRQSAEGPANVSGHRRSGGGTSVDPVVSQQTGNVSGSSRQKSSRSNHHHPSQQTQLEQAQMVAQQQMVQQINLQQQGAQFYGIYGNYAYPNPASFYPPPTAPFEQFYQYAQGYPGSSHSMYNQGAIIPPHPSFYPSAGTPNGFQAGTSFGGSSGSRGQASVNPAAAAMNLPRYPPGAAHNDMQAQMNAMLPYGMYYQPANASNQFFGKQ</sequence>
<keyword evidence="9" id="KW-0007">Acetylation</keyword>
<feature type="compositionally biased region" description="Polar residues" evidence="12">
    <location>
        <begin position="1412"/>
        <end position="1427"/>
    </location>
</feature>
<evidence type="ECO:0000259" key="13">
    <source>
        <dbReference type="PROSITE" id="PS51726"/>
    </source>
</evidence>
<feature type="compositionally biased region" description="Low complexity" evidence="12">
    <location>
        <begin position="1392"/>
        <end position="1402"/>
    </location>
</feature>
<dbReference type="Gene3D" id="1.10.10.10">
    <property type="entry name" value="Winged helix-like DNA-binding domain superfamily/Winged helix DNA-binding domain"/>
    <property type="match status" value="1"/>
</dbReference>
<evidence type="ECO:0000256" key="5">
    <source>
        <dbReference type="ARBA" id="ARBA00022723"/>
    </source>
</evidence>
<feature type="compositionally biased region" description="Low complexity" evidence="12">
    <location>
        <begin position="1292"/>
        <end position="1301"/>
    </location>
</feature>
<feature type="region of interest" description="Disordered" evidence="12">
    <location>
        <begin position="1316"/>
        <end position="1506"/>
    </location>
</feature>
<feature type="compositionally biased region" description="Low complexity" evidence="12">
    <location>
        <begin position="892"/>
        <end position="909"/>
    </location>
</feature>
<organism evidence="14 15">
    <name type="scientific">Diploscapter pachys</name>
    <dbReference type="NCBI Taxonomy" id="2018661"/>
    <lineage>
        <taxon>Eukaryota</taxon>
        <taxon>Metazoa</taxon>
        <taxon>Ecdysozoa</taxon>
        <taxon>Nematoda</taxon>
        <taxon>Chromadorea</taxon>
        <taxon>Rhabditida</taxon>
        <taxon>Rhabditina</taxon>
        <taxon>Rhabditomorpha</taxon>
        <taxon>Rhabditoidea</taxon>
        <taxon>Rhabditidae</taxon>
        <taxon>Diploscapter</taxon>
    </lineage>
</organism>
<feature type="compositionally biased region" description="Low complexity" evidence="12">
    <location>
        <begin position="361"/>
        <end position="375"/>
    </location>
</feature>
<reference evidence="14 15" key="1">
    <citation type="journal article" date="2017" name="Curr. Biol.">
        <title>Genome architecture and evolution of a unichromosomal asexual nematode.</title>
        <authorList>
            <person name="Fradin H."/>
            <person name="Zegar C."/>
            <person name="Gutwein M."/>
            <person name="Lucas J."/>
            <person name="Kovtun M."/>
            <person name="Corcoran D."/>
            <person name="Baugh L.R."/>
            <person name="Kiontke K."/>
            <person name="Gunsalus K."/>
            <person name="Fitch D.H."/>
            <person name="Piano F."/>
        </authorList>
    </citation>
    <scope>NUCLEOTIDE SEQUENCE [LARGE SCALE GENOMIC DNA]</scope>
    <source>
        <strain evidence="14">PF1309</strain>
    </source>
</reference>
<keyword evidence="7" id="KW-0862">Zinc</keyword>
<keyword evidence="10" id="KW-0539">Nucleus</keyword>
<dbReference type="InterPro" id="IPR050603">
    <property type="entry name" value="MYST_HAT"/>
</dbReference>
<feature type="compositionally biased region" description="Basic and acidic residues" evidence="12">
    <location>
        <begin position="207"/>
        <end position="217"/>
    </location>
</feature>
<evidence type="ECO:0000313" key="14">
    <source>
        <dbReference type="EMBL" id="PAV65610.1"/>
    </source>
</evidence>
<dbReference type="Proteomes" id="UP000218231">
    <property type="component" value="Unassembled WGS sequence"/>
</dbReference>
<feature type="compositionally biased region" description="Basic residues" evidence="12">
    <location>
        <begin position="1487"/>
        <end position="1496"/>
    </location>
</feature>
<feature type="compositionally biased region" description="Low complexity" evidence="12">
    <location>
        <begin position="1008"/>
        <end position="1018"/>
    </location>
</feature>
<dbReference type="GO" id="GO:0003712">
    <property type="term" value="F:transcription coregulator activity"/>
    <property type="evidence" value="ECO:0007669"/>
    <property type="project" value="TreeGrafter"/>
</dbReference>
<dbReference type="OrthoDB" id="787137at2759"/>
<feature type="compositionally biased region" description="Basic and acidic residues" evidence="12">
    <location>
        <begin position="827"/>
        <end position="842"/>
    </location>
</feature>
<dbReference type="PANTHER" id="PTHR10615:SF217">
    <property type="entry name" value="HISTONE ACETYLTRANSFERASE"/>
    <property type="match status" value="1"/>
</dbReference>
<feature type="compositionally biased region" description="Acidic residues" evidence="12">
    <location>
        <begin position="402"/>
        <end position="413"/>
    </location>
</feature>
<dbReference type="GO" id="GO:0010484">
    <property type="term" value="F:histone H3 acetyltransferase activity"/>
    <property type="evidence" value="ECO:0007669"/>
    <property type="project" value="TreeGrafter"/>
</dbReference>
<accession>A0A2A2JVE7</accession>
<dbReference type="GO" id="GO:0070776">
    <property type="term" value="C:MOZ/MORF histone acetyltransferase complex"/>
    <property type="evidence" value="ECO:0007669"/>
    <property type="project" value="TreeGrafter"/>
</dbReference>
<feature type="compositionally biased region" description="Polar residues" evidence="12">
    <location>
        <begin position="386"/>
        <end position="396"/>
    </location>
</feature>
<keyword evidence="8" id="KW-0156">Chromatin regulator</keyword>
<feature type="compositionally biased region" description="Polar residues" evidence="12">
    <location>
        <begin position="750"/>
        <end position="767"/>
    </location>
</feature>
<evidence type="ECO:0000256" key="10">
    <source>
        <dbReference type="ARBA" id="ARBA00023242"/>
    </source>
</evidence>
<dbReference type="FunFam" id="3.30.60.60:FF:000001">
    <property type="entry name" value="Histone acetyltransferase"/>
    <property type="match status" value="1"/>
</dbReference>